<feature type="domain" description="CHAT" evidence="2">
    <location>
        <begin position="1170"/>
        <end position="1463"/>
    </location>
</feature>
<accession>A0ABR3G6C2</accession>
<evidence type="ECO:0000256" key="1">
    <source>
        <dbReference type="SAM" id="MobiDB-lite"/>
    </source>
</evidence>
<feature type="region of interest" description="Disordered" evidence="1">
    <location>
        <begin position="280"/>
        <end position="305"/>
    </location>
</feature>
<sequence>MNRSSQLVVKSLVKCLPFGENPVTRGDDEDLPKTQTPECVEALAFVQGLEDSFNINGEIIYLETAISAAEDLALLHEDILPELNRLRGIQDKLDGVEEIIRTDYPPVGNRLQNRTPTYTPERCGQMPEPERERVKLFHELVNMFGDTREDDSLEQAIGVAEELVHTPGVVIPVLDKMRETWERFRGKPWNPISVDTDDSRTDAGAGNISQDGTRTETIRFTGSGEMVETIGIMTELNDKFLETNDTDYIDNAIGLAEDLVLSEEKFRPVLDGLHKARNSHFERENRDHSLTNTTGVDPSSQDGVRNPTFRIQVNKKGPQLSQTLLDRFEATYDISNPNTAIEQVKPQDEDILPVVEGTSSTGDDQQDLALEIKKTEAELAGTTPDDPNRAIWWKRLGFMLRSRYDQVRDSLDLEPAIKNLELALAATPLDDPERSKMMESLGAMLSSRYGQSGELEDLGLAIKQAEVAVASITSDDPNRAAVLKNLCFMLRSRYDRVGDPQDLEQAIKQSEEALTAITPGDSYKARILGNLSAMLSARYGRSGDLQDLDLAIKQCELALTAMNSDDPNRGSILANLGVMFGARYNGSGVLQDIELAIKKSEEALAATTPDKPNQATILGNLGNMHHIRYNQSGDLQDLELAIKHSEGAQTAVVTNATRQSEVARNLGIMLNTRYDRLGKLQDLQQAIENHQLALAATSPICSELSARLEGATLTRIYDQRYWWCAALEGNEQAIKWDEVAATVLPSTHSRHWILDDLRAGLFARYRRIGNFQDLEQSISWNIEALEVTPPDHSQRAKLLHNLSTCYHVRYERLRDLSDLEKAINSDEEALGAIPAEDPFRRTLLANLCLMSKDRFQNLGNQLDLDLAIRRGEECMAARPTHHFHQINHLVNLARALNLRYLQKKSIQDFHYILRIYYEAWYCHTSSPKERIEVASEAAALFATKNMWQDSSFLLENAVKILPGVSSRSFERYDQDYHLSGFMGLASVAVSAAFQAGEEAGHCLRLLEFGRGIITGFVVDPSGLSELQLGHPKMFDKFNRLRGEIDSSLAGLGIGEDNHGLVSRQKRNRREQAVQELEEILVSIRELPGFQGFQLLPRYDDLLAMAVEGPIVIFNSTKLRSDAIIVTKASIKALALPGLLYSDVKRWMGEKAKLIRGKHTTYHLRNAGMRELLQWLWDVAVEPVFRALQIDPVNDDSNLPRVWWIGVGLLAMAPFHAAGDHSPGSTDNTLSRAISSYTPTIKALASARQKKLDFLSNPHFRILLITMPTTPEKGWAPLENTTPEVNDIAALVERKTKLTLMDRPSTAQVLRQLLSHDITHFACHGVSDAENPSNSSLLLRSDNGLKIDRLSVGMISDINIDRAKIAYLSACSTTGNPSNQLADEPTCIASGLQLAGFSHVLATQWIARDSACRQVANDFYGALFDGGGGGGHRKVSTSFHSAVKRLRDENWKQPIVWASFIHTGA</sequence>
<feature type="compositionally biased region" description="Polar residues" evidence="1">
    <location>
        <begin position="290"/>
        <end position="303"/>
    </location>
</feature>
<organism evidence="3 4">
    <name type="scientific">Discina gigas</name>
    <dbReference type="NCBI Taxonomy" id="1032678"/>
    <lineage>
        <taxon>Eukaryota</taxon>
        <taxon>Fungi</taxon>
        <taxon>Dikarya</taxon>
        <taxon>Ascomycota</taxon>
        <taxon>Pezizomycotina</taxon>
        <taxon>Pezizomycetes</taxon>
        <taxon>Pezizales</taxon>
        <taxon>Discinaceae</taxon>
        <taxon>Discina</taxon>
    </lineage>
</organism>
<name>A0ABR3G6C2_9PEZI</name>
<dbReference type="Pfam" id="PF12770">
    <property type="entry name" value="CHAT"/>
    <property type="match status" value="1"/>
</dbReference>
<evidence type="ECO:0000313" key="3">
    <source>
        <dbReference type="EMBL" id="KAL0631506.1"/>
    </source>
</evidence>
<dbReference type="Gene3D" id="1.25.40.10">
    <property type="entry name" value="Tetratricopeptide repeat domain"/>
    <property type="match status" value="3"/>
</dbReference>
<dbReference type="Proteomes" id="UP001447188">
    <property type="component" value="Unassembled WGS sequence"/>
</dbReference>
<gene>
    <name evidence="3" type="ORF">Q9L58_009628</name>
</gene>
<dbReference type="EMBL" id="JBBBZM010000240">
    <property type="protein sequence ID" value="KAL0631506.1"/>
    <property type="molecule type" value="Genomic_DNA"/>
</dbReference>
<dbReference type="InterPro" id="IPR024983">
    <property type="entry name" value="CHAT_dom"/>
</dbReference>
<dbReference type="PANTHER" id="PTHR10098:SF108">
    <property type="entry name" value="TETRATRICOPEPTIDE REPEAT PROTEIN 28"/>
    <property type="match status" value="1"/>
</dbReference>
<protein>
    <recommendedName>
        <fullName evidence="2">CHAT domain-containing protein</fullName>
    </recommendedName>
</protein>
<keyword evidence="4" id="KW-1185">Reference proteome</keyword>
<dbReference type="SUPFAM" id="SSF81901">
    <property type="entry name" value="HCP-like"/>
    <property type="match status" value="1"/>
</dbReference>
<evidence type="ECO:0000259" key="2">
    <source>
        <dbReference type="Pfam" id="PF12770"/>
    </source>
</evidence>
<feature type="compositionally biased region" description="Basic and acidic residues" evidence="1">
    <location>
        <begin position="280"/>
        <end position="289"/>
    </location>
</feature>
<feature type="region of interest" description="Disordered" evidence="1">
    <location>
        <begin position="107"/>
        <end position="128"/>
    </location>
</feature>
<proteinExistence type="predicted"/>
<evidence type="ECO:0000313" key="4">
    <source>
        <dbReference type="Proteomes" id="UP001447188"/>
    </source>
</evidence>
<comment type="caution">
    <text evidence="3">The sequence shown here is derived from an EMBL/GenBank/DDBJ whole genome shotgun (WGS) entry which is preliminary data.</text>
</comment>
<dbReference type="PANTHER" id="PTHR10098">
    <property type="entry name" value="RAPSYN-RELATED"/>
    <property type="match status" value="1"/>
</dbReference>
<dbReference type="InterPro" id="IPR011990">
    <property type="entry name" value="TPR-like_helical_dom_sf"/>
</dbReference>
<reference evidence="3 4" key="1">
    <citation type="submission" date="2024-02" db="EMBL/GenBank/DDBJ databases">
        <title>Discinaceae phylogenomics.</title>
        <authorList>
            <person name="Dirks A.C."/>
            <person name="James T.Y."/>
        </authorList>
    </citation>
    <scope>NUCLEOTIDE SEQUENCE [LARGE SCALE GENOMIC DNA]</scope>
    <source>
        <strain evidence="3 4">ACD0624</strain>
    </source>
</reference>